<dbReference type="RefSeq" id="XP_023160934.2">
    <property type="nucleotide sequence ID" value="XM_023305166.2"/>
</dbReference>
<proteinExistence type="predicted"/>
<name>A0A6J1L7J7_DROHY</name>
<organism evidence="2 3">
    <name type="scientific">Drosophila hydei</name>
    <name type="common">Fruit fly</name>
    <dbReference type="NCBI Taxonomy" id="7224"/>
    <lineage>
        <taxon>Eukaryota</taxon>
        <taxon>Metazoa</taxon>
        <taxon>Ecdysozoa</taxon>
        <taxon>Arthropoda</taxon>
        <taxon>Hexapoda</taxon>
        <taxon>Insecta</taxon>
        <taxon>Pterygota</taxon>
        <taxon>Neoptera</taxon>
        <taxon>Endopterygota</taxon>
        <taxon>Diptera</taxon>
        <taxon>Brachycera</taxon>
        <taxon>Muscomorpha</taxon>
        <taxon>Ephydroidea</taxon>
        <taxon>Drosophilidae</taxon>
        <taxon>Drosophila</taxon>
    </lineage>
</organism>
<protein>
    <submittedName>
        <fullName evidence="3">EF-hand domain-containing family member B</fullName>
    </submittedName>
</protein>
<evidence type="ECO:0000313" key="2">
    <source>
        <dbReference type="Proteomes" id="UP000504633"/>
    </source>
</evidence>
<dbReference type="KEGG" id="dhe:111592765"/>
<sequence length="508" mass="58621">MANTGRFKDRNADIRAAGLTSSVDKTNTTGICMKISHSEELAEHMMRIDCKHKKFKSAGLLYAESPRLPGISVPELMAIETSKSRFMVFKEKFSEDMYLKQAKLGEAKPTGSKPDHITNLSTTFGRETRSRGRLYDTVLPPKPAEQVNREYGKFHDKYVISHNHYFPAEQINRRYNQPFNRQATYGVEYNSDITGKMVKRCMQQCAGHVIIISKEQMDFIDRTYPRLGKKKKKYPYTYDPGMTFGRPSEPPVCDCKMLIEDISPCQSNKHLIDALGHLNMWRHKLQLRADFQMFDLISALEHSDKEHTRYLPLKKIFEVMHQMHLYIDIYKMRTTLSHFKLILDENCPNERVNYDTFCQLLNIQHPLPTTGNISTMPATVYDKDTTYRLLCADLSKQPVEVTPGRKKCSKKIDEENTHVKDLLTPDIATLYGLLPSDFQSLRPKEQLMKIFKDIVSESVFETIWQQLMNTHKEQNGLASVVQFRDVMDNIEPASQTTNALEAQMLTAH</sequence>
<dbReference type="InterPro" id="IPR057428">
    <property type="entry name" value="EFHB_EF-hand_C"/>
</dbReference>
<dbReference type="Pfam" id="PF25325">
    <property type="entry name" value="EF-hand_EFHB_C"/>
    <property type="match status" value="1"/>
</dbReference>
<evidence type="ECO:0000259" key="1">
    <source>
        <dbReference type="Pfam" id="PF25325"/>
    </source>
</evidence>
<dbReference type="AlphaFoldDB" id="A0A6J1L7J7"/>
<accession>A0A6J1L7J7</accession>
<reference evidence="3" key="1">
    <citation type="submission" date="2025-08" db="UniProtKB">
        <authorList>
            <consortium name="RefSeq"/>
        </authorList>
    </citation>
    <scope>IDENTIFICATION</scope>
    <source>
        <strain evidence="3">15085-1641.00</strain>
        <tissue evidence="3">Whole body</tissue>
    </source>
</reference>
<dbReference type="OrthoDB" id="2096280at2759"/>
<evidence type="ECO:0000313" key="3">
    <source>
        <dbReference type="RefSeq" id="XP_023160934.2"/>
    </source>
</evidence>
<feature type="domain" description="EFHB C-terminal EF-hand" evidence="1">
    <location>
        <begin position="420"/>
        <end position="491"/>
    </location>
</feature>
<dbReference type="OMA" id="FETIWQQ"/>
<dbReference type="GeneID" id="111592765"/>
<keyword evidence="2" id="KW-1185">Reference proteome</keyword>
<gene>
    <name evidence="3" type="primary">LOC111592765</name>
</gene>
<dbReference type="Proteomes" id="UP000504633">
    <property type="component" value="Unplaced"/>
</dbReference>